<organism evidence="2 3">
    <name type="scientific">Nitzschia inconspicua</name>
    <dbReference type="NCBI Taxonomy" id="303405"/>
    <lineage>
        <taxon>Eukaryota</taxon>
        <taxon>Sar</taxon>
        <taxon>Stramenopiles</taxon>
        <taxon>Ochrophyta</taxon>
        <taxon>Bacillariophyta</taxon>
        <taxon>Bacillariophyceae</taxon>
        <taxon>Bacillariophycidae</taxon>
        <taxon>Bacillariales</taxon>
        <taxon>Bacillariaceae</taxon>
        <taxon>Nitzschia</taxon>
    </lineage>
</organism>
<dbReference type="Pfam" id="PF06522">
    <property type="entry name" value="B12D"/>
    <property type="match status" value="1"/>
</dbReference>
<name>A0A9K3PTJ7_9STRA</name>
<gene>
    <name evidence="2" type="ORF">IV203_015520</name>
</gene>
<proteinExistence type="predicted"/>
<comment type="caution">
    <text evidence="2">The sequence shown here is derived from an EMBL/GenBank/DDBJ whole genome shotgun (WGS) entry which is preliminary data.</text>
</comment>
<accession>A0A9K3PTJ7</accession>
<reference evidence="2" key="1">
    <citation type="journal article" date="2021" name="Sci. Rep.">
        <title>Diploid genomic architecture of Nitzschia inconspicua, an elite biomass production diatom.</title>
        <authorList>
            <person name="Oliver A."/>
            <person name="Podell S."/>
            <person name="Pinowska A."/>
            <person name="Traller J.C."/>
            <person name="Smith S.R."/>
            <person name="McClure R."/>
            <person name="Beliaev A."/>
            <person name="Bohutskyi P."/>
            <person name="Hill E.A."/>
            <person name="Rabines A."/>
            <person name="Zheng H."/>
            <person name="Allen L.Z."/>
            <person name="Kuo A."/>
            <person name="Grigoriev I.V."/>
            <person name="Allen A.E."/>
            <person name="Hazlebeck D."/>
            <person name="Allen E.E."/>
        </authorList>
    </citation>
    <scope>NUCLEOTIDE SEQUENCE</scope>
    <source>
        <strain evidence="2">Hildebrandi</strain>
    </source>
</reference>
<evidence type="ECO:0000313" key="2">
    <source>
        <dbReference type="EMBL" id="KAG7358931.1"/>
    </source>
</evidence>
<keyword evidence="1" id="KW-0812">Transmembrane</keyword>
<dbReference type="Proteomes" id="UP000693970">
    <property type="component" value="Unassembled WGS sequence"/>
</dbReference>
<sequence>MFHSAFQQAARISQRRFQSSTATTFVVKKKEAFAKGAFQSNWLADPSTYPLIFIMGIAGCLVLGVGASCLMYNPDVQISPNKRGSTLRTWQF</sequence>
<feature type="transmembrane region" description="Helical" evidence="1">
    <location>
        <begin position="51"/>
        <end position="73"/>
    </location>
</feature>
<evidence type="ECO:0000256" key="1">
    <source>
        <dbReference type="SAM" id="Phobius"/>
    </source>
</evidence>
<reference evidence="2" key="2">
    <citation type="submission" date="2021-04" db="EMBL/GenBank/DDBJ databases">
        <authorList>
            <person name="Podell S."/>
        </authorList>
    </citation>
    <scope>NUCLEOTIDE SEQUENCE</scope>
    <source>
        <strain evidence="2">Hildebrandi</strain>
    </source>
</reference>
<evidence type="ECO:0000313" key="3">
    <source>
        <dbReference type="Proteomes" id="UP000693970"/>
    </source>
</evidence>
<dbReference type="OrthoDB" id="48127at2759"/>
<keyword evidence="1" id="KW-0472">Membrane</keyword>
<protein>
    <submittedName>
        <fullName evidence="2">NADH-ubiquinone reductase complex 1 MLRQ subunit</fullName>
    </submittedName>
</protein>
<dbReference type="InterPro" id="IPR010530">
    <property type="entry name" value="B12D"/>
</dbReference>
<keyword evidence="1" id="KW-1133">Transmembrane helix</keyword>
<dbReference type="AlphaFoldDB" id="A0A9K3PTJ7"/>
<dbReference type="EMBL" id="JAGRRH010000014">
    <property type="protein sequence ID" value="KAG7358931.1"/>
    <property type="molecule type" value="Genomic_DNA"/>
</dbReference>
<keyword evidence="3" id="KW-1185">Reference proteome</keyword>